<feature type="transmembrane region" description="Helical" evidence="5">
    <location>
        <begin position="29"/>
        <end position="48"/>
    </location>
</feature>
<feature type="transmembrane region" description="Helical" evidence="5">
    <location>
        <begin position="54"/>
        <end position="71"/>
    </location>
</feature>
<sequence length="437" mass="48194">MSAFIFAWGFSAVISLAAYRALRTGRIRSLLALALATVWFPAQFGELLHSPNSVFFPLDLAVAFAGVLFLQRKLSFRHPGFDARPLLVAAGVWPFLGSFLFATSSTQIAICLINLYRLAGTLMLYEVVVDECGGIDFRTMVEIGFRVTLLMLVTMALQGVGAIDTNIFDYAKNFDPLEYLRLVVDDPDFKFIVLGYFKAAQGIVFMVLLALGLAAYTQKGRYWFIRGGLITFGASVGLVLTGSKTSLVAAGAIMVAAWLSSQRRYRLAVPLVALALGVVGFVGYVLTSPDASDYVNSTLYEYVKSGGSDVTTLNYRETRYQESLDTLLEHPLVLAGIYDERFPLYSVDYFHSEYLSILMLGGVVSVYLYLKFLLSLARALYARRRDSPFAMAAWLALIGNAVQGLTVNQLEPGFVFVQSVAFSLFVYRMALAERRGA</sequence>
<dbReference type="InterPro" id="IPR051533">
    <property type="entry name" value="WaaL-like"/>
</dbReference>
<evidence type="ECO:0000259" key="6">
    <source>
        <dbReference type="Pfam" id="PF04932"/>
    </source>
</evidence>
<feature type="transmembrane region" description="Helical" evidence="5">
    <location>
        <begin position="6"/>
        <end position="22"/>
    </location>
</feature>
<proteinExistence type="predicted"/>
<gene>
    <name evidence="7" type="ORF">GALL_281410</name>
</gene>
<accession>A0A1J5RCV2</accession>
<evidence type="ECO:0000313" key="7">
    <source>
        <dbReference type="EMBL" id="OIQ89948.1"/>
    </source>
</evidence>
<feature type="transmembrane region" description="Helical" evidence="5">
    <location>
        <begin position="389"/>
        <end position="407"/>
    </location>
</feature>
<feature type="transmembrane region" description="Helical" evidence="5">
    <location>
        <begin position="83"/>
        <end position="101"/>
    </location>
</feature>
<keyword evidence="2 5" id="KW-0812">Transmembrane</keyword>
<dbReference type="PANTHER" id="PTHR37422">
    <property type="entry name" value="TEICHURONIC ACID BIOSYNTHESIS PROTEIN TUAE"/>
    <property type="match status" value="1"/>
</dbReference>
<dbReference type="Pfam" id="PF04932">
    <property type="entry name" value="Wzy_C"/>
    <property type="match status" value="1"/>
</dbReference>
<dbReference type="PANTHER" id="PTHR37422:SF13">
    <property type="entry name" value="LIPOPOLYSACCHARIDE BIOSYNTHESIS PROTEIN PA4999-RELATED"/>
    <property type="match status" value="1"/>
</dbReference>
<feature type="transmembrane region" description="Helical" evidence="5">
    <location>
        <begin position="149"/>
        <end position="171"/>
    </location>
</feature>
<evidence type="ECO:0000256" key="3">
    <source>
        <dbReference type="ARBA" id="ARBA00022989"/>
    </source>
</evidence>
<dbReference type="AlphaFoldDB" id="A0A1J5RCV2"/>
<dbReference type="EMBL" id="MLJW01000310">
    <property type="protein sequence ID" value="OIQ89948.1"/>
    <property type="molecule type" value="Genomic_DNA"/>
</dbReference>
<protein>
    <submittedName>
        <fullName evidence="7">O-antigen ligase</fullName>
    </submittedName>
</protein>
<feature type="transmembrane region" description="Helical" evidence="5">
    <location>
        <begin position="223"/>
        <end position="240"/>
    </location>
</feature>
<keyword evidence="7" id="KW-0436">Ligase</keyword>
<feature type="transmembrane region" description="Helical" evidence="5">
    <location>
        <begin position="354"/>
        <end position="377"/>
    </location>
</feature>
<reference evidence="7" key="1">
    <citation type="submission" date="2016-10" db="EMBL/GenBank/DDBJ databases">
        <title>Sequence of Gallionella enrichment culture.</title>
        <authorList>
            <person name="Poehlein A."/>
            <person name="Muehling M."/>
            <person name="Daniel R."/>
        </authorList>
    </citation>
    <scope>NUCLEOTIDE SEQUENCE</scope>
</reference>
<evidence type="ECO:0000256" key="2">
    <source>
        <dbReference type="ARBA" id="ARBA00022692"/>
    </source>
</evidence>
<comment type="subcellular location">
    <subcellularLocation>
        <location evidence="1">Membrane</location>
        <topology evidence="1">Multi-pass membrane protein</topology>
    </subcellularLocation>
</comment>
<dbReference type="GO" id="GO:0016020">
    <property type="term" value="C:membrane"/>
    <property type="evidence" value="ECO:0007669"/>
    <property type="project" value="UniProtKB-SubCell"/>
</dbReference>
<evidence type="ECO:0000256" key="5">
    <source>
        <dbReference type="SAM" id="Phobius"/>
    </source>
</evidence>
<feature type="transmembrane region" description="Helical" evidence="5">
    <location>
        <begin position="268"/>
        <end position="286"/>
    </location>
</feature>
<feature type="transmembrane region" description="Helical" evidence="5">
    <location>
        <begin position="107"/>
        <end position="128"/>
    </location>
</feature>
<name>A0A1J5RCV2_9ZZZZ</name>
<dbReference type="InterPro" id="IPR007016">
    <property type="entry name" value="O-antigen_ligase-rel_domated"/>
</dbReference>
<evidence type="ECO:0000256" key="4">
    <source>
        <dbReference type="ARBA" id="ARBA00023136"/>
    </source>
</evidence>
<dbReference type="GO" id="GO:0016874">
    <property type="term" value="F:ligase activity"/>
    <property type="evidence" value="ECO:0007669"/>
    <property type="project" value="UniProtKB-KW"/>
</dbReference>
<feature type="domain" description="O-antigen ligase-related" evidence="6">
    <location>
        <begin position="231"/>
        <end position="369"/>
    </location>
</feature>
<evidence type="ECO:0000256" key="1">
    <source>
        <dbReference type="ARBA" id="ARBA00004141"/>
    </source>
</evidence>
<keyword evidence="4 5" id="KW-0472">Membrane</keyword>
<feature type="transmembrane region" description="Helical" evidence="5">
    <location>
        <begin position="191"/>
        <end position="216"/>
    </location>
</feature>
<comment type="caution">
    <text evidence="7">The sequence shown here is derived from an EMBL/GenBank/DDBJ whole genome shotgun (WGS) entry which is preliminary data.</text>
</comment>
<keyword evidence="3 5" id="KW-1133">Transmembrane helix</keyword>
<feature type="transmembrane region" description="Helical" evidence="5">
    <location>
        <begin position="246"/>
        <end position="261"/>
    </location>
</feature>
<organism evidence="7">
    <name type="scientific">mine drainage metagenome</name>
    <dbReference type="NCBI Taxonomy" id="410659"/>
    <lineage>
        <taxon>unclassified sequences</taxon>
        <taxon>metagenomes</taxon>
        <taxon>ecological metagenomes</taxon>
    </lineage>
</organism>
<feature type="transmembrane region" description="Helical" evidence="5">
    <location>
        <begin position="413"/>
        <end position="431"/>
    </location>
</feature>